<sequence>MSLLQSVFESVGLPALTHHWHILLLSTFACNLIFQFSVALSPILFPKTYPQLKGFKRVNWDIHVVSMAHCIVIILGAVPMLWDPALSKDKVFGYSPWAGNVFAIACGYFLWDTCTSIKYIKQQGAGFVFHGVSSFSVYIFSYRPFLNYYGAPFLMFELSTPFLNINWFMDKLGMTGSIAQLINGFFLLSTFFFARLVFGFYMSFQTYREFSESSLDVLAVIDRVPMFRKQISPTSFGCAHLLFPQAPQPNPFPLRTLTVCIIYGLANVVLSLLNTYWFWQMVKSLARRFQPAPKPKSTDEAQGLLLEDDRSSDLSVNASDGLARRPSASSDGHANGVEASLALTEGQLLEVCGEALGRYRPTQFASTEQRADLPSCEMGGGANVYTLCELEKTLMDRIGEYMGKVVAGGTGRTRPLQFVGSKTQTGLRQPPAPESFK</sequence>
<feature type="transmembrane region" description="Helical" evidence="7">
    <location>
        <begin position="256"/>
        <end position="279"/>
    </location>
</feature>
<accession>A0A433A0E6</accession>
<feature type="non-terminal residue" evidence="9">
    <location>
        <position position="437"/>
    </location>
</feature>
<protein>
    <submittedName>
        <fullName evidence="9">TLC domain-containing protein</fullName>
    </submittedName>
</protein>
<dbReference type="AlphaFoldDB" id="A0A433A0E6"/>
<comment type="caution">
    <text evidence="9">The sequence shown here is derived from an EMBL/GenBank/DDBJ whole genome shotgun (WGS) entry which is preliminary data.</text>
</comment>
<proteinExistence type="predicted"/>
<feature type="region of interest" description="Disordered" evidence="6">
    <location>
        <begin position="416"/>
        <end position="437"/>
    </location>
</feature>
<dbReference type="GO" id="GO:0055088">
    <property type="term" value="P:lipid homeostasis"/>
    <property type="evidence" value="ECO:0007669"/>
    <property type="project" value="TreeGrafter"/>
</dbReference>
<dbReference type="PANTHER" id="PTHR13439">
    <property type="entry name" value="CT120 PROTEIN"/>
    <property type="match status" value="1"/>
</dbReference>
<feature type="transmembrane region" description="Helical" evidence="7">
    <location>
        <begin position="62"/>
        <end position="82"/>
    </location>
</feature>
<evidence type="ECO:0000256" key="6">
    <source>
        <dbReference type="SAM" id="MobiDB-lite"/>
    </source>
</evidence>
<evidence type="ECO:0000256" key="2">
    <source>
        <dbReference type="ARBA" id="ARBA00022692"/>
    </source>
</evidence>
<feature type="transmembrane region" description="Helical" evidence="7">
    <location>
        <begin position="123"/>
        <end position="142"/>
    </location>
</feature>
<evidence type="ECO:0000256" key="7">
    <source>
        <dbReference type="SAM" id="Phobius"/>
    </source>
</evidence>
<keyword evidence="10" id="KW-1185">Reference proteome</keyword>
<dbReference type="GO" id="GO:0016020">
    <property type="term" value="C:membrane"/>
    <property type="evidence" value="ECO:0007669"/>
    <property type="project" value="UniProtKB-SubCell"/>
</dbReference>
<dbReference type="EMBL" id="RBNI01023068">
    <property type="protein sequence ID" value="RUO96146.1"/>
    <property type="molecule type" value="Genomic_DNA"/>
</dbReference>
<evidence type="ECO:0000259" key="8">
    <source>
        <dbReference type="PROSITE" id="PS50922"/>
    </source>
</evidence>
<feature type="transmembrane region" description="Helical" evidence="7">
    <location>
        <begin position="94"/>
        <end position="111"/>
    </location>
</feature>
<evidence type="ECO:0000256" key="1">
    <source>
        <dbReference type="ARBA" id="ARBA00004141"/>
    </source>
</evidence>
<dbReference type="Proteomes" id="UP000268093">
    <property type="component" value="Unassembled WGS sequence"/>
</dbReference>
<organism evidence="9 10">
    <name type="scientific">Jimgerdemannia flammicorona</name>
    <dbReference type="NCBI Taxonomy" id="994334"/>
    <lineage>
        <taxon>Eukaryota</taxon>
        <taxon>Fungi</taxon>
        <taxon>Fungi incertae sedis</taxon>
        <taxon>Mucoromycota</taxon>
        <taxon>Mucoromycotina</taxon>
        <taxon>Endogonomycetes</taxon>
        <taxon>Endogonales</taxon>
        <taxon>Endogonaceae</taxon>
        <taxon>Jimgerdemannia</taxon>
    </lineage>
</organism>
<dbReference type="InterPro" id="IPR050846">
    <property type="entry name" value="TLCD"/>
</dbReference>
<name>A0A433A0E6_9FUNG</name>
<keyword evidence="3 7" id="KW-1133">Transmembrane helix</keyword>
<dbReference type="InterPro" id="IPR006634">
    <property type="entry name" value="TLC-dom"/>
</dbReference>
<dbReference type="PANTHER" id="PTHR13439:SF0">
    <property type="entry name" value="TOPOISOMERASE I DAMAGE AFFECTED PROTEIN 4"/>
    <property type="match status" value="1"/>
</dbReference>
<dbReference type="PROSITE" id="PS50922">
    <property type="entry name" value="TLC"/>
    <property type="match status" value="1"/>
</dbReference>
<dbReference type="OrthoDB" id="10266980at2759"/>
<dbReference type="Pfam" id="PF03798">
    <property type="entry name" value="TRAM_LAG1_CLN8"/>
    <property type="match status" value="1"/>
</dbReference>
<dbReference type="SMART" id="SM00724">
    <property type="entry name" value="TLC"/>
    <property type="match status" value="1"/>
</dbReference>
<keyword evidence="4 5" id="KW-0472">Membrane</keyword>
<evidence type="ECO:0000313" key="10">
    <source>
        <dbReference type="Proteomes" id="UP000268093"/>
    </source>
</evidence>
<evidence type="ECO:0000256" key="5">
    <source>
        <dbReference type="PROSITE-ProRule" id="PRU00205"/>
    </source>
</evidence>
<evidence type="ECO:0000256" key="4">
    <source>
        <dbReference type="ARBA" id="ARBA00023136"/>
    </source>
</evidence>
<feature type="transmembrane region" description="Helical" evidence="7">
    <location>
        <begin position="181"/>
        <end position="204"/>
    </location>
</feature>
<gene>
    <name evidence="9" type="ORF">BC936DRAFT_142533</name>
</gene>
<feature type="transmembrane region" description="Helical" evidence="7">
    <location>
        <begin position="20"/>
        <end position="41"/>
    </location>
</feature>
<keyword evidence="2 5" id="KW-0812">Transmembrane</keyword>
<evidence type="ECO:0000256" key="3">
    <source>
        <dbReference type="ARBA" id="ARBA00022989"/>
    </source>
</evidence>
<dbReference type="GO" id="GO:0005783">
    <property type="term" value="C:endoplasmic reticulum"/>
    <property type="evidence" value="ECO:0007669"/>
    <property type="project" value="TreeGrafter"/>
</dbReference>
<comment type="subcellular location">
    <subcellularLocation>
        <location evidence="1">Membrane</location>
        <topology evidence="1">Multi-pass membrane protein</topology>
    </subcellularLocation>
</comment>
<evidence type="ECO:0000313" key="9">
    <source>
        <dbReference type="EMBL" id="RUO96146.1"/>
    </source>
</evidence>
<feature type="domain" description="TLC" evidence="8">
    <location>
        <begin position="55"/>
        <end position="290"/>
    </location>
</feature>
<reference evidence="9 10" key="1">
    <citation type="journal article" date="2018" name="New Phytol.">
        <title>Phylogenomics of Endogonaceae and evolution of mycorrhizas within Mucoromycota.</title>
        <authorList>
            <person name="Chang Y."/>
            <person name="Desiro A."/>
            <person name="Na H."/>
            <person name="Sandor L."/>
            <person name="Lipzen A."/>
            <person name="Clum A."/>
            <person name="Barry K."/>
            <person name="Grigoriev I.V."/>
            <person name="Martin F.M."/>
            <person name="Stajich J.E."/>
            <person name="Smith M.E."/>
            <person name="Bonito G."/>
            <person name="Spatafora J.W."/>
        </authorList>
    </citation>
    <scope>NUCLEOTIDE SEQUENCE [LARGE SCALE GENOMIC DNA]</scope>
    <source>
        <strain evidence="9 10">GMNB39</strain>
    </source>
</reference>